<gene>
    <name evidence="10" type="primary">Tret1</name>
    <name evidence="10" type="ORF">EVAR_31229_1</name>
</gene>
<feature type="transmembrane region" description="Helical" evidence="8">
    <location>
        <begin position="428"/>
        <end position="445"/>
    </location>
</feature>
<comment type="caution">
    <text evidence="10">The sequence shown here is derived from an EMBL/GenBank/DDBJ whole genome shotgun (WGS) entry which is preliminary data.</text>
</comment>
<feature type="transmembrane region" description="Helical" evidence="8">
    <location>
        <begin position="61"/>
        <end position="84"/>
    </location>
</feature>
<keyword evidence="3" id="KW-1003">Cell membrane</keyword>
<dbReference type="FunFam" id="1.20.1250.20:FF:000218">
    <property type="entry name" value="facilitated trehalose transporter Tret1"/>
    <property type="match status" value="1"/>
</dbReference>
<reference evidence="10 11" key="1">
    <citation type="journal article" date="2019" name="Commun. Biol.">
        <title>The bagworm genome reveals a unique fibroin gene that provides high tensile strength.</title>
        <authorList>
            <person name="Kono N."/>
            <person name="Nakamura H."/>
            <person name="Ohtoshi R."/>
            <person name="Tomita M."/>
            <person name="Numata K."/>
            <person name="Arakawa K."/>
        </authorList>
    </citation>
    <scope>NUCLEOTIDE SEQUENCE [LARGE SCALE GENOMIC DNA]</scope>
</reference>
<evidence type="ECO:0000256" key="2">
    <source>
        <dbReference type="ARBA" id="ARBA00022448"/>
    </source>
</evidence>
<evidence type="ECO:0000259" key="9">
    <source>
        <dbReference type="PROSITE" id="PS50850"/>
    </source>
</evidence>
<dbReference type="Gene3D" id="1.20.1250.20">
    <property type="entry name" value="MFS general substrate transporter like domains"/>
    <property type="match status" value="1"/>
</dbReference>
<feature type="transmembrane region" description="Helical" evidence="8">
    <location>
        <begin position="174"/>
        <end position="195"/>
    </location>
</feature>
<feature type="transmembrane region" description="Helical" evidence="8">
    <location>
        <begin position="303"/>
        <end position="320"/>
    </location>
</feature>
<feature type="domain" description="Major facilitator superfamily (MFS) profile" evidence="9">
    <location>
        <begin position="21"/>
        <end position="450"/>
    </location>
</feature>
<name>A0A4C1VYH9_EUMVA</name>
<feature type="transmembrane region" description="Helical" evidence="8">
    <location>
        <begin position="263"/>
        <end position="291"/>
    </location>
</feature>
<feature type="transmembrane region" description="Helical" evidence="8">
    <location>
        <begin position="361"/>
        <end position="384"/>
    </location>
</feature>
<dbReference type="GO" id="GO:0022857">
    <property type="term" value="F:transmembrane transporter activity"/>
    <property type="evidence" value="ECO:0007669"/>
    <property type="project" value="InterPro"/>
</dbReference>
<dbReference type="InterPro" id="IPR036259">
    <property type="entry name" value="MFS_trans_sf"/>
</dbReference>
<evidence type="ECO:0000256" key="4">
    <source>
        <dbReference type="ARBA" id="ARBA00022597"/>
    </source>
</evidence>
<evidence type="ECO:0000256" key="1">
    <source>
        <dbReference type="ARBA" id="ARBA00004651"/>
    </source>
</evidence>
<dbReference type="Pfam" id="PF00083">
    <property type="entry name" value="Sugar_tr"/>
    <property type="match status" value="1"/>
</dbReference>
<evidence type="ECO:0000256" key="7">
    <source>
        <dbReference type="ARBA" id="ARBA00023136"/>
    </source>
</evidence>
<keyword evidence="2" id="KW-0813">Transport</keyword>
<dbReference type="EMBL" id="BGZK01000451">
    <property type="protein sequence ID" value="GBP44336.1"/>
    <property type="molecule type" value="Genomic_DNA"/>
</dbReference>
<feature type="transmembrane region" description="Helical" evidence="8">
    <location>
        <begin position="116"/>
        <end position="138"/>
    </location>
</feature>
<evidence type="ECO:0000313" key="10">
    <source>
        <dbReference type="EMBL" id="GBP44336.1"/>
    </source>
</evidence>
<protein>
    <submittedName>
        <fullName evidence="10">Facilitated trehalose transporter Tret1</fullName>
    </submittedName>
</protein>
<dbReference type="AlphaFoldDB" id="A0A4C1VYH9"/>
<keyword evidence="6 8" id="KW-1133">Transmembrane helix</keyword>
<evidence type="ECO:0000256" key="6">
    <source>
        <dbReference type="ARBA" id="ARBA00022989"/>
    </source>
</evidence>
<dbReference type="PROSITE" id="PS50850">
    <property type="entry name" value="MFS"/>
    <property type="match status" value="1"/>
</dbReference>
<evidence type="ECO:0000256" key="8">
    <source>
        <dbReference type="SAM" id="Phobius"/>
    </source>
</evidence>
<feature type="transmembrane region" description="Helical" evidence="8">
    <location>
        <begin position="21"/>
        <end position="41"/>
    </location>
</feature>
<dbReference type="Proteomes" id="UP000299102">
    <property type="component" value="Unassembled WGS sequence"/>
</dbReference>
<dbReference type="InterPro" id="IPR020846">
    <property type="entry name" value="MFS_dom"/>
</dbReference>
<dbReference type="OrthoDB" id="4142200at2759"/>
<dbReference type="GO" id="GO:0005886">
    <property type="term" value="C:plasma membrane"/>
    <property type="evidence" value="ECO:0007669"/>
    <property type="project" value="UniProtKB-SubCell"/>
</dbReference>
<keyword evidence="5 8" id="KW-0812">Transmembrane</keyword>
<sequence>MSLKDTSSGQSLGSKYRQWMVATVASTSLFTYGLQSGWMSPMIELMKTAQNPQGYPFPDTMLSWIASALCMTASMSTIAFANIADRYGRKAALSAVVITQALGWVLKLVSTHPVSILIARLIAGIVAGGVFNVVSIYLKEISEDSIRGAVGTTVMLGQALGTIVIYTLGSYLGYYTILYIVTWIPIANGIMFLAIPETPSYLVKKNKIEEATKTVAYLRGLSETDQVVVHEINLMKKEEEKYSNLPRVTLRDIWTNLVWRRAVIIVFTLMTLLDTTGTMAISTYAATIVSASSDTSNAQLQTVWFPTVMAVGSLVSMALIERCGRKILMISSLIMTGSSLTVLASVILIQKNEGIVPGWVSVLAIIIALFSYGVGLLPVPYIVMSEIFNFQLRARIMGYVVAYGWFLCFVQVKVFAPISEALGMDTMFFIFAGVCFLGVVICIVLQPETKGKTIEEIEEMLRKNKKSTKLTVESQI</sequence>
<feature type="transmembrane region" description="Helical" evidence="8">
    <location>
        <begin position="91"/>
        <end position="110"/>
    </location>
</feature>
<comment type="subcellular location">
    <subcellularLocation>
        <location evidence="1">Cell membrane</location>
        <topology evidence="1">Multi-pass membrane protein</topology>
    </subcellularLocation>
</comment>
<feature type="transmembrane region" description="Helical" evidence="8">
    <location>
        <begin position="396"/>
        <end position="416"/>
    </location>
</feature>
<evidence type="ECO:0000256" key="3">
    <source>
        <dbReference type="ARBA" id="ARBA00022475"/>
    </source>
</evidence>
<feature type="transmembrane region" description="Helical" evidence="8">
    <location>
        <begin position="327"/>
        <end position="349"/>
    </location>
</feature>
<keyword evidence="7 8" id="KW-0472">Membrane</keyword>
<dbReference type="STRING" id="151549.A0A4C1VYH9"/>
<keyword evidence="11" id="KW-1185">Reference proteome</keyword>
<accession>A0A4C1VYH9</accession>
<organism evidence="10 11">
    <name type="scientific">Eumeta variegata</name>
    <name type="common">Bagworm moth</name>
    <name type="synonym">Eumeta japonica</name>
    <dbReference type="NCBI Taxonomy" id="151549"/>
    <lineage>
        <taxon>Eukaryota</taxon>
        <taxon>Metazoa</taxon>
        <taxon>Ecdysozoa</taxon>
        <taxon>Arthropoda</taxon>
        <taxon>Hexapoda</taxon>
        <taxon>Insecta</taxon>
        <taxon>Pterygota</taxon>
        <taxon>Neoptera</taxon>
        <taxon>Endopterygota</taxon>
        <taxon>Lepidoptera</taxon>
        <taxon>Glossata</taxon>
        <taxon>Ditrysia</taxon>
        <taxon>Tineoidea</taxon>
        <taxon>Psychidae</taxon>
        <taxon>Oiketicinae</taxon>
        <taxon>Eumeta</taxon>
    </lineage>
</organism>
<evidence type="ECO:0000256" key="5">
    <source>
        <dbReference type="ARBA" id="ARBA00022692"/>
    </source>
</evidence>
<dbReference type="InterPro" id="IPR050549">
    <property type="entry name" value="MFS_Trehalose_Transporter"/>
</dbReference>
<proteinExistence type="predicted"/>
<evidence type="ECO:0000313" key="11">
    <source>
        <dbReference type="Proteomes" id="UP000299102"/>
    </source>
</evidence>
<dbReference type="PANTHER" id="PTHR48021:SF33">
    <property type="entry name" value="AT22075P-RELATED"/>
    <property type="match status" value="1"/>
</dbReference>
<dbReference type="PANTHER" id="PTHR48021">
    <property type="match status" value="1"/>
</dbReference>
<dbReference type="InterPro" id="IPR005828">
    <property type="entry name" value="MFS_sugar_transport-like"/>
</dbReference>
<feature type="transmembrane region" description="Helical" evidence="8">
    <location>
        <begin position="150"/>
        <end position="168"/>
    </location>
</feature>
<keyword evidence="4" id="KW-0762">Sugar transport</keyword>
<dbReference type="SUPFAM" id="SSF103473">
    <property type="entry name" value="MFS general substrate transporter"/>
    <property type="match status" value="1"/>
</dbReference>